<dbReference type="AlphaFoldDB" id="A0AA96LV04"/>
<dbReference type="RefSeq" id="WP_314801621.1">
    <property type="nucleotide sequence ID" value="NZ_CP130319.1"/>
</dbReference>
<name>A0AA96LV04_9BACL</name>
<dbReference type="Proteomes" id="UP001304650">
    <property type="component" value="Chromosome"/>
</dbReference>
<dbReference type="KEGG" id="proo:MJB10_02975"/>
<dbReference type="EMBL" id="CP130319">
    <property type="protein sequence ID" value="WNR45130.1"/>
    <property type="molecule type" value="Genomic_DNA"/>
</dbReference>
<keyword evidence="2" id="KW-1185">Reference proteome</keyword>
<accession>A0AA96LV04</accession>
<organism evidence="1 2">
    <name type="scientific">Paenibacillus roseopurpureus</name>
    <dbReference type="NCBI Taxonomy" id="2918901"/>
    <lineage>
        <taxon>Bacteria</taxon>
        <taxon>Bacillati</taxon>
        <taxon>Bacillota</taxon>
        <taxon>Bacilli</taxon>
        <taxon>Bacillales</taxon>
        <taxon>Paenibacillaceae</taxon>
        <taxon>Paenibacillus</taxon>
    </lineage>
</organism>
<gene>
    <name evidence="1" type="ORF">MJB10_02975</name>
</gene>
<evidence type="ECO:0000313" key="2">
    <source>
        <dbReference type="Proteomes" id="UP001304650"/>
    </source>
</evidence>
<evidence type="ECO:0000313" key="1">
    <source>
        <dbReference type="EMBL" id="WNR45130.1"/>
    </source>
</evidence>
<reference evidence="1" key="1">
    <citation type="submission" date="2022-02" db="EMBL/GenBank/DDBJ databases">
        <title>Paenibacillus sp. MBLB1832 Whole Genome Shotgun Sequencing.</title>
        <authorList>
            <person name="Hwang C.Y."/>
            <person name="Cho E.-S."/>
            <person name="Seo M.-J."/>
        </authorList>
    </citation>
    <scope>NUCLEOTIDE SEQUENCE</scope>
    <source>
        <strain evidence="1">MBLB1832</strain>
    </source>
</reference>
<sequence length="158" mass="18208">MSFKMLKEAERYYDMVDGRGDQGAKYKVKFDFYYLCLMAGFHFRELGSESQNQEIKKTAYFVDYYPEAYRDKIDLIVGLLIDAEMERKAITSTDKKGIELLMVSLIDHLSVTKLSSKGHEFLNDYAVGGYNRIKDAIPATSELEVFMIMYSKLLNNSA</sequence>
<proteinExistence type="predicted"/>
<protein>
    <submittedName>
        <fullName evidence="1">Uncharacterized protein</fullName>
    </submittedName>
</protein>